<dbReference type="Proteomes" id="UP001486888">
    <property type="component" value="Chromosome"/>
</dbReference>
<evidence type="ECO:0000313" key="3">
    <source>
        <dbReference type="Proteomes" id="UP001486888"/>
    </source>
</evidence>
<feature type="domain" description="Glycosyltransferase 2-like" evidence="1">
    <location>
        <begin position="628"/>
        <end position="748"/>
    </location>
</feature>
<sequence length="902" mass="99247">MTVTTQHANLAGIVVDLLAQDTTVTRIIDHALQAKKEPSLRPAALSVVSVNLDHIVQFGHGSCWHDTLGDSLHPTRSLSCLSETSNVPAMKWLNLLDGAPLVERVKQLSGQRWPRLAGSDLIGPLLDEAEHHGLRVGFLGGQPSIQADLAAQLAQNRTRLKVSGFWAPEREDIEDEERSLLLAEQIRESHTDILVVGLGKPRQELWMASYGSLTGASVLLAFGAVVDFLAGTVQRAPQQVSEHGLEWAWRLALEPRRLAQRYLVNDLPGLVSLQRRSMLIETESDADTEIDTRLLSEPSLPESQHQPSGDGRFIADREFADISVLAVTYNNAKSVDQLIDSLRVEAKDLRLRVIIADNQSTDTTVEQLRQHDDVIVVPTGSNLGYAGGINVARQQAGDCTAVLVLNPDLVVAPGSIRRLLQRMQHSNAGIVVPRLLETNGQTYTSLRREPSLLRATGDALFGERLSQRPGWSSEIEYNPESYAHPHCIDWATGAALLIESALERRLGAWDEQFFLYSEETDYFRRAREAGASIWYEPEAHMTHQMGGSGSSVRLEALMAVNRIRYARKHRSARAAAYFRSVVIGHEVLRSWKQERYGILQTLVNESSWNLLPAASDSQDDAQEFPCGTVIIPAHNEAAVIARTLEPLQPLARAGLVQVIVSCNGCTDDTAQIARSFEGIQVLESAISSKVAALNLADAHATEFPRLYLDADIKITASALRMVLEHLAKPGVLAARPAFAYDTAGASWLVKSFYRARRQIPNTNQALWGAGAYGLSNEGRNRFDEFPSVTADDLFIDQQFTPEEKTVLPSVPVQVKTPRSTQSLLAILRRNYRGQNELDRANQAADSTRSTVRQLLATISGPLSAGDALVYASLVVLARVTKRPRIASKGALWERDDSSRQSA</sequence>
<proteinExistence type="predicted"/>
<dbReference type="EMBL" id="CP125942">
    <property type="protein sequence ID" value="XAO47240.1"/>
    <property type="molecule type" value="Genomic_DNA"/>
</dbReference>
<dbReference type="InterPro" id="IPR029044">
    <property type="entry name" value="Nucleotide-diphossugar_trans"/>
</dbReference>
<accession>A0AAU6WHT5</accession>
<dbReference type="AlphaFoldDB" id="A0AAU6WHT5"/>
<dbReference type="Pfam" id="PF00535">
    <property type="entry name" value="Glycos_transf_2"/>
    <property type="match status" value="2"/>
</dbReference>
<reference evidence="2 3" key="1">
    <citation type="submission" date="2023-05" db="EMBL/GenBank/DDBJ databases">
        <title>Glutamicibacter sp. B1, complete genome.</title>
        <authorList>
            <person name="Long Y.H."/>
            <person name="Fang T."/>
            <person name="Li X.Y."/>
        </authorList>
    </citation>
    <scope>NUCLEOTIDE SEQUENCE [LARGE SCALE GENOMIC DNA]</scope>
    <source>
        <strain evidence="2 3">B1</strain>
    </source>
</reference>
<protein>
    <submittedName>
        <fullName evidence="2">WecB/TagA/CpsF family glycosyltransferase</fullName>
    </submittedName>
</protein>
<name>A0AAU6WHT5_9MICC</name>
<dbReference type="Pfam" id="PF03808">
    <property type="entry name" value="Glyco_tran_WecG"/>
    <property type="match status" value="1"/>
</dbReference>
<dbReference type="Gene3D" id="3.90.550.10">
    <property type="entry name" value="Spore Coat Polysaccharide Biosynthesis Protein SpsA, Chain A"/>
    <property type="match status" value="2"/>
</dbReference>
<dbReference type="GO" id="GO:0016740">
    <property type="term" value="F:transferase activity"/>
    <property type="evidence" value="ECO:0007669"/>
    <property type="project" value="InterPro"/>
</dbReference>
<dbReference type="CDD" id="cd04186">
    <property type="entry name" value="GT_2_like_c"/>
    <property type="match status" value="1"/>
</dbReference>
<dbReference type="InterPro" id="IPR001173">
    <property type="entry name" value="Glyco_trans_2-like"/>
</dbReference>
<organism evidence="2 3">
    <name type="scientific">Glutamicibacter ectropisis</name>
    <dbReference type="NCBI Taxonomy" id="3046593"/>
    <lineage>
        <taxon>Bacteria</taxon>
        <taxon>Bacillati</taxon>
        <taxon>Actinomycetota</taxon>
        <taxon>Actinomycetes</taxon>
        <taxon>Micrococcales</taxon>
        <taxon>Micrococcaceae</taxon>
        <taxon>Glutamicibacter</taxon>
    </lineage>
</organism>
<feature type="domain" description="Glycosyltransferase 2-like" evidence="1">
    <location>
        <begin position="323"/>
        <end position="450"/>
    </location>
</feature>
<dbReference type="RefSeq" id="WP_345474107.1">
    <property type="nucleotide sequence ID" value="NZ_CP125942.1"/>
</dbReference>
<evidence type="ECO:0000313" key="2">
    <source>
        <dbReference type="EMBL" id="XAO47240.1"/>
    </source>
</evidence>
<dbReference type="SUPFAM" id="SSF53448">
    <property type="entry name" value="Nucleotide-diphospho-sugar transferases"/>
    <property type="match status" value="2"/>
</dbReference>
<dbReference type="NCBIfam" id="TIGR00696">
    <property type="entry name" value="wecG_tagA_cpsF"/>
    <property type="match status" value="1"/>
</dbReference>
<dbReference type="CDD" id="cd06533">
    <property type="entry name" value="Glyco_transf_WecG_TagA"/>
    <property type="match status" value="1"/>
</dbReference>
<gene>
    <name evidence="2" type="ORF">QMQ05_06890</name>
</gene>
<dbReference type="InterPro" id="IPR004629">
    <property type="entry name" value="WecG_TagA_CpsF"/>
</dbReference>
<evidence type="ECO:0000259" key="1">
    <source>
        <dbReference type="Pfam" id="PF00535"/>
    </source>
</evidence>
<dbReference type="KEGG" id="gey:QMQ05_06890"/>
<dbReference type="PANTHER" id="PTHR43179">
    <property type="entry name" value="RHAMNOSYLTRANSFERASE WBBL"/>
    <property type="match status" value="1"/>
</dbReference>
<dbReference type="PANTHER" id="PTHR43179:SF7">
    <property type="entry name" value="RHAMNOSYLTRANSFERASE WBBL"/>
    <property type="match status" value="1"/>
</dbReference>
<keyword evidence="3" id="KW-1185">Reference proteome</keyword>